<dbReference type="AlphaFoldDB" id="A0A066VF82"/>
<dbReference type="Pfam" id="PF00581">
    <property type="entry name" value="Rhodanese"/>
    <property type="match status" value="1"/>
</dbReference>
<gene>
    <name evidence="2" type="ORF">K437DRAFT_270910</name>
</gene>
<dbReference type="InParanoid" id="A0A066VF82"/>
<dbReference type="RefSeq" id="XP_013240315.1">
    <property type="nucleotide sequence ID" value="XM_013384861.1"/>
</dbReference>
<dbReference type="HOGENOM" id="CLU_107716_1_1_1"/>
<dbReference type="EMBL" id="JMSN01000143">
    <property type="protein sequence ID" value="KDN37250.1"/>
    <property type="molecule type" value="Genomic_DNA"/>
</dbReference>
<dbReference type="PANTHER" id="PTHR10828:SF38">
    <property type="entry name" value="ARSENICAL-RESISTANCE PROTEIN 2-RELATED"/>
    <property type="match status" value="1"/>
</dbReference>
<name>A0A066VF82_TILAU</name>
<dbReference type="STRING" id="1037660.A0A066VF82"/>
<dbReference type="Gene3D" id="3.40.250.10">
    <property type="entry name" value="Rhodanese-like domain"/>
    <property type="match status" value="1"/>
</dbReference>
<feature type="domain" description="Rhodanese" evidence="1">
    <location>
        <begin position="24"/>
        <end position="134"/>
    </location>
</feature>
<dbReference type="InterPro" id="IPR036873">
    <property type="entry name" value="Rhodanese-like_dom_sf"/>
</dbReference>
<protein>
    <submittedName>
        <fullName evidence="2">Rhodanese-like protein</fullName>
    </submittedName>
</protein>
<dbReference type="OrthoDB" id="102559at2759"/>
<dbReference type="SMART" id="SM00450">
    <property type="entry name" value="RHOD"/>
    <property type="match status" value="1"/>
</dbReference>
<evidence type="ECO:0000259" key="1">
    <source>
        <dbReference type="PROSITE" id="PS50206"/>
    </source>
</evidence>
<dbReference type="InterPro" id="IPR001763">
    <property type="entry name" value="Rhodanese-like_dom"/>
</dbReference>
<dbReference type="GO" id="GO:0004725">
    <property type="term" value="F:protein tyrosine phosphatase activity"/>
    <property type="evidence" value="ECO:0007669"/>
    <property type="project" value="TreeGrafter"/>
</dbReference>
<comment type="caution">
    <text evidence="2">The sequence shown here is derived from an EMBL/GenBank/DDBJ whole genome shotgun (WGS) entry which is preliminary data.</text>
</comment>
<keyword evidence="3" id="KW-1185">Reference proteome</keyword>
<sequence>MSFQPPYKYIDADSLASLLKDPKTKEKLVVVDVRDDDFEGGNIKGAINVPSSNFENKVADLVKALQHKDKIVLHCALSQQRGPKAARIYSEAKQADTQKADSALEGNELGISQEIYVLRDGFGGFGPKFKSDLDLVENWDEEAWQYR</sequence>
<dbReference type="GO" id="GO:0005737">
    <property type="term" value="C:cytoplasm"/>
    <property type="evidence" value="ECO:0007669"/>
    <property type="project" value="TreeGrafter"/>
</dbReference>
<dbReference type="OMA" id="RCTNIPC"/>
<evidence type="ECO:0000313" key="3">
    <source>
        <dbReference type="Proteomes" id="UP000027361"/>
    </source>
</evidence>
<dbReference type="FunCoup" id="A0A066VF82">
    <property type="interactions" value="225"/>
</dbReference>
<evidence type="ECO:0000313" key="2">
    <source>
        <dbReference type="EMBL" id="KDN37250.1"/>
    </source>
</evidence>
<organism evidence="2 3">
    <name type="scientific">Tilletiaria anomala (strain ATCC 24038 / CBS 436.72 / UBC 951)</name>
    <dbReference type="NCBI Taxonomy" id="1037660"/>
    <lineage>
        <taxon>Eukaryota</taxon>
        <taxon>Fungi</taxon>
        <taxon>Dikarya</taxon>
        <taxon>Basidiomycota</taxon>
        <taxon>Ustilaginomycotina</taxon>
        <taxon>Exobasidiomycetes</taxon>
        <taxon>Georgefischeriales</taxon>
        <taxon>Tilletiariaceae</taxon>
        <taxon>Tilletiaria</taxon>
    </lineage>
</organism>
<accession>A0A066VF82</accession>
<reference evidence="2 3" key="1">
    <citation type="submission" date="2014-05" db="EMBL/GenBank/DDBJ databases">
        <title>Draft genome sequence of a rare smut relative, Tilletiaria anomala UBC 951.</title>
        <authorList>
            <consortium name="DOE Joint Genome Institute"/>
            <person name="Toome M."/>
            <person name="Kuo A."/>
            <person name="Henrissat B."/>
            <person name="Lipzen A."/>
            <person name="Tritt A."/>
            <person name="Yoshinaga Y."/>
            <person name="Zane M."/>
            <person name="Barry K."/>
            <person name="Grigoriev I.V."/>
            <person name="Spatafora J.W."/>
            <person name="Aimea M.C."/>
        </authorList>
    </citation>
    <scope>NUCLEOTIDE SEQUENCE [LARGE SCALE GENOMIC DNA]</scope>
    <source>
        <strain evidence="2 3">UBC 951</strain>
    </source>
</reference>
<dbReference type="GeneID" id="25266221"/>
<dbReference type="PROSITE" id="PS50206">
    <property type="entry name" value="RHODANESE_3"/>
    <property type="match status" value="1"/>
</dbReference>
<dbReference type="SUPFAM" id="SSF52821">
    <property type="entry name" value="Rhodanese/Cell cycle control phosphatase"/>
    <property type="match status" value="1"/>
</dbReference>
<dbReference type="PANTHER" id="PTHR10828">
    <property type="entry name" value="M-PHASE INDUCER PHOSPHATASE DUAL SPECIFICITY PHOSPHATASE CDC25"/>
    <property type="match status" value="1"/>
</dbReference>
<proteinExistence type="predicted"/>
<dbReference type="Proteomes" id="UP000027361">
    <property type="component" value="Unassembled WGS sequence"/>
</dbReference>
<dbReference type="GO" id="GO:0005634">
    <property type="term" value="C:nucleus"/>
    <property type="evidence" value="ECO:0007669"/>
    <property type="project" value="TreeGrafter"/>
</dbReference>